<comment type="caution">
    <text evidence="3">The sequence shown here is derived from an EMBL/GenBank/DDBJ whole genome shotgun (WGS) entry which is preliminary data.</text>
</comment>
<evidence type="ECO:0000256" key="1">
    <source>
        <dbReference type="SAM" id="MobiDB-lite"/>
    </source>
</evidence>
<organism evidence="3 4">
    <name type="scientific">Brachionus calyciflorus</name>
    <dbReference type="NCBI Taxonomy" id="104777"/>
    <lineage>
        <taxon>Eukaryota</taxon>
        <taxon>Metazoa</taxon>
        <taxon>Spiralia</taxon>
        <taxon>Gnathifera</taxon>
        <taxon>Rotifera</taxon>
        <taxon>Eurotatoria</taxon>
        <taxon>Monogononta</taxon>
        <taxon>Pseudotrocha</taxon>
        <taxon>Ploima</taxon>
        <taxon>Brachionidae</taxon>
        <taxon>Brachionus</taxon>
    </lineage>
</organism>
<sequence length="251" mass="29087">MEKNDEHLNAEQKMENDQKEEMYPRNRYEVIISGEGLVDFKDIYSRINELKLCHDIEDSLLIQPAYDEDQMKHRVNITDKPPNLPVLINNVDKNIKIDPNNSYLIDLATRYGLVDIERIFLQDNTPTNKLRANVLTLYNYIDLLKNGIYLDLTSMKHTVKASITYAKVCQKCGSINHNTKDCKFDRCLRCGNYDHSFKNCKNIPKCVNCDGSHQSNSEICNLLTNKNLTNNRYTLDILVKESIINSTDDIF</sequence>
<protein>
    <recommendedName>
        <fullName evidence="2">CCHC-type domain-containing protein</fullName>
    </recommendedName>
</protein>
<keyword evidence="4" id="KW-1185">Reference proteome</keyword>
<evidence type="ECO:0000313" key="3">
    <source>
        <dbReference type="EMBL" id="CAF1016639.1"/>
    </source>
</evidence>
<dbReference type="SMART" id="SM00343">
    <property type="entry name" value="ZnF_C2HC"/>
    <property type="match status" value="2"/>
</dbReference>
<dbReference type="GO" id="GO:0003676">
    <property type="term" value="F:nucleic acid binding"/>
    <property type="evidence" value="ECO:0007669"/>
    <property type="project" value="InterPro"/>
</dbReference>
<proteinExistence type="predicted"/>
<dbReference type="InterPro" id="IPR036875">
    <property type="entry name" value="Znf_CCHC_sf"/>
</dbReference>
<feature type="domain" description="CCHC-type" evidence="2">
    <location>
        <begin position="168"/>
        <end position="184"/>
    </location>
</feature>
<evidence type="ECO:0000259" key="2">
    <source>
        <dbReference type="SMART" id="SM00343"/>
    </source>
</evidence>
<name>A0A814I3I4_9BILA</name>
<reference evidence="3" key="1">
    <citation type="submission" date="2021-02" db="EMBL/GenBank/DDBJ databases">
        <authorList>
            <person name="Nowell W R."/>
        </authorList>
    </citation>
    <scope>NUCLEOTIDE SEQUENCE</scope>
    <source>
        <strain evidence="3">Ploen Becks lab</strain>
    </source>
</reference>
<feature type="region of interest" description="Disordered" evidence="1">
    <location>
        <begin position="1"/>
        <end position="21"/>
    </location>
</feature>
<dbReference type="GO" id="GO:0008270">
    <property type="term" value="F:zinc ion binding"/>
    <property type="evidence" value="ECO:0007669"/>
    <property type="project" value="InterPro"/>
</dbReference>
<dbReference type="Proteomes" id="UP000663879">
    <property type="component" value="Unassembled WGS sequence"/>
</dbReference>
<accession>A0A814I3I4</accession>
<feature type="domain" description="CCHC-type" evidence="2">
    <location>
        <begin position="186"/>
        <end position="202"/>
    </location>
</feature>
<dbReference type="AlphaFoldDB" id="A0A814I3I4"/>
<dbReference type="InterPro" id="IPR001878">
    <property type="entry name" value="Znf_CCHC"/>
</dbReference>
<gene>
    <name evidence="3" type="ORF">OXX778_LOCUS17163</name>
</gene>
<dbReference type="EMBL" id="CAJNOC010004298">
    <property type="protein sequence ID" value="CAF1016639.1"/>
    <property type="molecule type" value="Genomic_DNA"/>
</dbReference>
<evidence type="ECO:0000313" key="4">
    <source>
        <dbReference type="Proteomes" id="UP000663879"/>
    </source>
</evidence>
<dbReference type="OrthoDB" id="7744392at2759"/>
<dbReference type="SUPFAM" id="SSF57756">
    <property type="entry name" value="Retrovirus zinc finger-like domains"/>
    <property type="match status" value="1"/>
</dbReference>